<dbReference type="InterPro" id="IPR027417">
    <property type="entry name" value="P-loop_NTPase"/>
</dbReference>
<dbReference type="Pfam" id="PF10469">
    <property type="entry name" value="AKAP7_NLS"/>
    <property type="match status" value="1"/>
</dbReference>
<gene>
    <name evidence="3" type="ORF">TrLO_g6287</name>
</gene>
<dbReference type="Gene3D" id="3.40.50.300">
    <property type="entry name" value="P-loop containing nucleotide triphosphate hydrolases"/>
    <property type="match status" value="1"/>
</dbReference>
<sequence length="1556" mass="172383">MSNAKLAKMRTAWDVINRLQHDPVFRSGKSIYIGYIDFGCLVEKPFKAFSNWGNIENASLHDLAIPQHRVRYFRHEEGGMLWNKEERLDLIFGSTEPFKTVDYAELEEKARVGRELKEVGEETTCHTPLQTFLRAHNLTAFADIRNVLTSTGFGCKVKRGVGVHSNLFLVMYSDQRYFTSQSDLRVRGLSAGNPSACLDHCRGVIYEINTNKLVCSAYDKFWESYDPRSAINIINWTPNQVKVHEKCDGSLTKVFYYKNRWHIASNGCINADRAGIPGSTPPTTVGKLFRQAALSHFDDGWEEMCSELNKKHTYSFELCHPSSRIVVYHSRPKLIHLNTRVQATGVEIVSEVTNIGKPTAIEPRSGPRHSLEDLQSLANRLPSQCEGFVVTDSENNRIKIKGKEYLRAHGDLTGLNTNVWYHILSGWIFENDVVEGLSPLTWKELLPREWRNRVEEVERWFISSLEEIAGTRDGRALLRREAGRKGGVIELSSLRKEFERRCARPPPENLPLAAVRRAFTQGNGNDTANTIGENVVVPTLQRRNSLPARLSRATAKGAGRKLLNELFESEVQKVQRPKDGSRPNFFVCIKIDDPEIVKNVQGFQEFLVACDPDLASSIQPISSLHITLTTFLCPSKKELAVALDALKLKLPEVLASALPAEHRIQIKGTAAFSTTSEVIYASTSSTKRIQFLCSRISDILIEAGIQTPGNRTNVVPHVTINRLSRSQIRSGRVDESLWRPTHGDCLYGDQSCRFGVQVCSIVRPANTDSSFYSVAATILPSAGGASLQSDLASVIRKFEVVILRGLPGAGKSTLIEQAKKELFVEDVDFYVASADNYFEASGEYLFDRAMLGKAHEYSCSVAGVAMEENRTVVIDNTSVTESEVAVYIKMAKKRGKVTAVFDLCSNSVADAIKLKNKHGVGDVVVERNFNRWEVLSENLNVPIFVPPRGEEGTIPPPGDINYYGLFLTEEAKQRMMRLNARVSEMGSEGDDVVIKCDHVTLAHHTKMGGANSKLASMIGRKVKINLDGVASDDFTTVCKVSVEDMDVAKVAKLSGQSLHLTLSHDKAVKAARSNDILSSTRPFFGKSIEGVLGYYSKRSKKPIFEIGGGSVGFDRRLDLNLSGVNSPCFVFDCDRTLLMTPSRDDFERVKGRSWRGGSFYDSKLSLSPDLPMSAGPAMKTLQRLKRQWGSAAKFVLLTGRIEGLEREVLSALARFDVLKFDAVFLRPREKVTATWKAEIVGQLSKQFGSIVCFDDDAQHRQGYWGGGEEDWTATGAVEELLVGVTGKLQYNLYEHGSSLYGRVSDVDLTLEVDGGVLADIADGIAENARRNGKEKVYVVNSDVNSTVKIGELIGGVDFDIVVVNRVVPPVLNPSQRVLATLQRCGCDVEGFTKALNPLIFGLERRGVTGAPFLHVLQTYEIATGLANLIAEEGVGRDFDFKTVTVLRAYLEGVKNGTVGLPGKIGHSIRSLWAGMLRNALDNVLGAIEGAGITEKKARLAMSVFPPRNLSFQTVVRIKCAGFETLEFMKGRLLHRITKLVREQNLFITSGMNSAQP</sequence>
<dbReference type="PANTHER" id="PTHR46729">
    <property type="entry name" value="LEUKOCYTE RECEPTOR CLUSTER MEMBER 9"/>
    <property type="match status" value="1"/>
</dbReference>
<dbReference type="Gene3D" id="3.90.1140.10">
    <property type="entry name" value="Cyclic phosphodiesterase"/>
    <property type="match status" value="1"/>
</dbReference>
<protein>
    <recommendedName>
        <fullName evidence="5">2',3'-cyclic-nucleotide 3'-phosphodiesterase</fullName>
    </recommendedName>
</protein>
<dbReference type="InterPro" id="IPR042653">
    <property type="entry name" value="Leng9"/>
</dbReference>
<keyword evidence="4" id="KW-1185">Reference proteome</keyword>
<proteinExistence type="predicted"/>
<dbReference type="PANTHER" id="PTHR46729:SF1">
    <property type="entry name" value="LEUKOCYTE RECEPTOR CLUSTER MEMBER 9"/>
    <property type="match status" value="1"/>
</dbReference>
<dbReference type="InterPro" id="IPR009097">
    <property type="entry name" value="Cyclic_Pdiesterase"/>
</dbReference>
<dbReference type="Proteomes" id="UP001165122">
    <property type="component" value="Unassembled WGS sequence"/>
</dbReference>
<dbReference type="EMBL" id="BRXW01000258">
    <property type="protein sequence ID" value="GMI16639.1"/>
    <property type="molecule type" value="Genomic_DNA"/>
</dbReference>
<evidence type="ECO:0000259" key="2">
    <source>
        <dbReference type="Pfam" id="PF10469"/>
    </source>
</evidence>
<evidence type="ECO:0008006" key="5">
    <source>
        <dbReference type="Google" id="ProtNLM"/>
    </source>
</evidence>
<dbReference type="Pfam" id="PF13671">
    <property type="entry name" value="AAA_33"/>
    <property type="match status" value="1"/>
</dbReference>
<dbReference type="Pfam" id="PF04457">
    <property type="entry name" value="MJ1316"/>
    <property type="match status" value="1"/>
</dbReference>
<feature type="domain" description="A-kinase anchor protein 7-like phosphoesterase" evidence="2">
    <location>
        <begin position="583"/>
        <end position="778"/>
    </location>
</feature>
<evidence type="ECO:0000313" key="4">
    <source>
        <dbReference type="Proteomes" id="UP001165122"/>
    </source>
</evidence>
<dbReference type="SUPFAM" id="SSF55144">
    <property type="entry name" value="LigT-like"/>
    <property type="match status" value="1"/>
</dbReference>
<reference evidence="4" key="1">
    <citation type="journal article" date="2023" name="Commun. Biol.">
        <title>Genome analysis of Parmales, the sister group of diatoms, reveals the evolutionary specialization of diatoms from phago-mixotrophs to photoautotrophs.</title>
        <authorList>
            <person name="Ban H."/>
            <person name="Sato S."/>
            <person name="Yoshikawa S."/>
            <person name="Yamada K."/>
            <person name="Nakamura Y."/>
            <person name="Ichinomiya M."/>
            <person name="Sato N."/>
            <person name="Blanc-Mathieu R."/>
            <person name="Endo H."/>
            <person name="Kuwata A."/>
            <person name="Ogata H."/>
        </authorList>
    </citation>
    <scope>NUCLEOTIDE SEQUENCE [LARGE SCALE GENOMIC DNA]</scope>
    <source>
        <strain evidence="4">NIES 3700</strain>
    </source>
</reference>
<dbReference type="OrthoDB" id="432447at2759"/>
<dbReference type="InterPro" id="IPR040459">
    <property type="entry name" value="MJ1316"/>
</dbReference>
<dbReference type="InterPro" id="IPR019510">
    <property type="entry name" value="AKAP7-like_phosphoesterase"/>
</dbReference>
<feature type="domain" description="MJ1316 RNA cyclic group end recognition" evidence="1">
    <location>
        <begin position="9"/>
        <end position="84"/>
    </location>
</feature>
<evidence type="ECO:0000259" key="1">
    <source>
        <dbReference type="Pfam" id="PF04457"/>
    </source>
</evidence>
<name>A0A9W7KZ24_9STRA</name>
<accession>A0A9W7KZ24</accession>
<dbReference type="SUPFAM" id="SSF52540">
    <property type="entry name" value="P-loop containing nucleoside triphosphate hydrolases"/>
    <property type="match status" value="1"/>
</dbReference>
<comment type="caution">
    <text evidence="3">The sequence shown here is derived from an EMBL/GenBank/DDBJ whole genome shotgun (WGS) entry which is preliminary data.</text>
</comment>
<evidence type="ECO:0000313" key="3">
    <source>
        <dbReference type="EMBL" id="GMI16639.1"/>
    </source>
</evidence>
<organism evidence="3 4">
    <name type="scientific">Triparma laevis f. longispina</name>
    <dbReference type="NCBI Taxonomy" id="1714387"/>
    <lineage>
        <taxon>Eukaryota</taxon>
        <taxon>Sar</taxon>
        <taxon>Stramenopiles</taxon>
        <taxon>Ochrophyta</taxon>
        <taxon>Bolidophyceae</taxon>
        <taxon>Parmales</taxon>
        <taxon>Triparmaceae</taxon>
        <taxon>Triparma</taxon>
    </lineage>
</organism>